<evidence type="ECO:0000313" key="2">
    <source>
        <dbReference type="Proteomes" id="UP001458880"/>
    </source>
</evidence>
<reference evidence="1 2" key="1">
    <citation type="journal article" date="2024" name="BMC Genomics">
        <title>De novo assembly and annotation of Popillia japonica's genome with initial clues to its potential as an invasive pest.</title>
        <authorList>
            <person name="Cucini C."/>
            <person name="Boschi S."/>
            <person name="Funari R."/>
            <person name="Cardaioli E."/>
            <person name="Iannotti N."/>
            <person name="Marturano G."/>
            <person name="Paoli F."/>
            <person name="Bruttini M."/>
            <person name="Carapelli A."/>
            <person name="Frati F."/>
            <person name="Nardi F."/>
        </authorList>
    </citation>
    <scope>NUCLEOTIDE SEQUENCE [LARGE SCALE GENOMIC DNA]</scope>
    <source>
        <strain evidence="1">DMR45628</strain>
    </source>
</reference>
<protein>
    <submittedName>
        <fullName evidence="1">Uncharacterized protein</fullName>
    </submittedName>
</protein>
<sequence length="333" mass="39037">MALNQEAQPYQGRSRLNIELIKNNKILNRVDSTPTLFPAFLIEDDTIQDGVKFEKPKEVGDNIVFRCNNKEIEGYITMITTNSDFENYTICCLRQNNHLELIRGDLSHVKEYYVDANDYLAFLIEDDTIQDGVKFEKPKEVGDNIVFRCNNKEIEGYITMITTNSDFENYTICCLRQNNHLELIRGDLSGLRNCFTDEHGNPVYYSDEDKFVPVCFIGRPIRLEKHNYISRCLRKATINHSYFELEQIQICLVLGDNYSDSIRFVEIDVNAAEIELPEEKSNFIKKFQTDLRKNKKMLADPVEYIFENFRKESSQQFESFIRRVFENKNITLV</sequence>
<proteinExistence type="predicted"/>
<dbReference type="Proteomes" id="UP001458880">
    <property type="component" value="Unassembled WGS sequence"/>
</dbReference>
<gene>
    <name evidence="1" type="ORF">QE152_g5127</name>
</gene>
<organism evidence="1 2">
    <name type="scientific">Popillia japonica</name>
    <name type="common">Japanese beetle</name>
    <dbReference type="NCBI Taxonomy" id="7064"/>
    <lineage>
        <taxon>Eukaryota</taxon>
        <taxon>Metazoa</taxon>
        <taxon>Ecdysozoa</taxon>
        <taxon>Arthropoda</taxon>
        <taxon>Hexapoda</taxon>
        <taxon>Insecta</taxon>
        <taxon>Pterygota</taxon>
        <taxon>Neoptera</taxon>
        <taxon>Endopterygota</taxon>
        <taxon>Coleoptera</taxon>
        <taxon>Polyphaga</taxon>
        <taxon>Scarabaeiformia</taxon>
        <taxon>Scarabaeidae</taxon>
        <taxon>Rutelinae</taxon>
        <taxon>Popillia</taxon>
    </lineage>
</organism>
<name>A0AAW1MXE4_POPJA</name>
<dbReference type="EMBL" id="JASPKY010000029">
    <property type="protein sequence ID" value="KAK9751254.1"/>
    <property type="molecule type" value="Genomic_DNA"/>
</dbReference>
<dbReference type="AlphaFoldDB" id="A0AAW1MXE4"/>
<accession>A0AAW1MXE4</accession>
<keyword evidence="2" id="KW-1185">Reference proteome</keyword>
<comment type="caution">
    <text evidence="1">The sequence shown here is derived from an EMBL/GenBank/DDBJ whole genome shotgun (WGS) entry which is preliminary data.</text>
</comment>
<evidence type="ECO:0000313" key="1">
    <source>
        <dbReference type="EMBL" id="KAK9751254.1"/>
    </source>
</evidence>